<organism evidence="5 6">
    <name type="scientific">Gryllus longicercus</name>
    <dbReference type="NCBI Taxonomy" id="2509291"/>
    <lineage>
        <taxon>Eukaryota</taxon>
        <taxon>Metazoa</taxon>
        <taxon>Ecdysozoa</taxon>
        <taxon>Arthropoda</taxon>
        <taxon>Hexapoda</taxon>
        <taxon>Insecta</taxon>
        <taxon>Pterygota</taxon>
        <taxon>Neoptera</taxon>
        <taxon>Polyneoptera</taxon>
        <taxon>Orthoptera</taxon>
        <taxon>Ensifera</taxon>
        <taxon>Gryllidea</taxon>
        <taxon>Grylloidea</taxon>
        <taxon>Gryllidae</taxon>
        <taxon>Gryllinae</taxon>
        <taxon>Gryllus</taxon>
    </lineage>
</organism>
<proteinExistence type="predicted"/>
<feature type="chain" id="PRO_5042860427" description="Fibronectin type-III domain-containing protein" evidence="3">
    <location>
        <begin position="19"/>
        <end position="689"/>
    </location>
</feature>
<evidence type="ECO:0000313" key="6">
    <source>
        <dbReference type="Proteomes" id="UP001378592"/>
    </source>
</evidence>
<name>A0AAN9VV36_9ORTH</name>
<evidence type="ECO:0000313" key="5">
    <source>
        <dbReference type="EMBL" id="KAK7872119.1"/>
    </source>
</evidence>
<evidence type="ECO:0000256" key="1">
    <source>
        <dbReference type="SAM" id="MobiDB-lite"/>
    </source>
</evidence>
<accession>A0AAN9VV36</accession>
<reference evidence="5 6" key="1">
    <citation type="submission" date="2024-03" db="EMBL/GenBank/DDBJ databases">
        <title>The genome assembly and annotation of the cricket Gryllus longicercus Weissman &amp; Gray.</title>
        <authorList>
            <person name="Szrajer S."/>
            <person name="Gray D."/>
            <person name="Ylla G."/>
        </authorList>
    </citation>
    <scope>NUCLEOTIDE SEQUENCE [LARGE SCALE GENOMIC DNA]</scope>
    <source>
        <strain evidence="5">DAG 2021-001</strain>
        <tissue evidence="5">Whole body minus gut</tissue>
    </source>
</reference>
<feature type="transmembrane region" description="Helical" evidence="2">
    <location>
        <begin position="498"/>
        <end position="522"/>
    </location>
</feature>
<dbReference type="EMBL" id="JAZDUA010000029">
    <property type="protein sequence ID" value="KAK7872119.1"/>
    <property type="molecule type" value="Genomic_DNA"/>
</dbReference>
<keyword evidence="2" id="KW-0812">Transmembrane</keyword>
<dbReference type="Gene3D" id="2.60.40.10">
    <property type="entry name" value="Immunoglobulins"/>
    <property type="match status" value="1"/>
</dbReference>
<protein>
    <recommendedName>
        <fullName evidence="4">Fibronectin type-III domain-containing protein</fullName>
    </recommendedName>
</protein>
<dbReference type="InterPro" id="IPR036116">
    <property type="entry name" value="FN3_sf"/>
</dbReference>
<dbReference type="Proteomes" id="UP001378592">
    <property type="component" value="Unassembled WGS sequence"/>
</dbReference>
<feature type="compositionally biased region" description="Polar residues" evidence="1">
    <location>
        <begin position="666"/>
        <end position="682"/>
    </location>
</feature>
<dbReference type="PROSITE" id="PS50853">
    <property type="entry name" value="FN3"/>
    <property type="match status" value="1"/>
</dbReference>
<feature type="region of interest" description="Disordered" evidence="1">
    <location>
        <begin position="666"/>
        <end position="689"/>
    </location>
</feature>
<dbReference type="InterPro" id="IPR013783">
    <property type="entry name" value="Ig-like_fold"/>
</dbReference>
<feature type="compositionally biased region" description="Low complexity" evidence="1">
    <location>
        <begin position="433"/>
        <end position="444"/>
    </location>
</feature>
<dbReference type="SMART" id="SM00060">
    <property type="entry name" value="FN3"/>
    <property type="match status" value="2"/>
</dbReference>
<sequence>MRLAVITMCMRFVCIASGTLVDPYEAAVGTQETRHAQQLPTSPPDLFPPLPTKIGLVGADASSLSFAFYEPCTTESCISICWYFKKESDSTWQSYLQTSEQRNQTAGTLMTFETLQPSTQYHVFSKIVSHVEGTEDTASCPPTSNISRDNPVHARTCGDNVPGVQNLMVHMDIEEGPVLSWLPPKSKCTTLLEYRVIKLSNNESTESSGGKFWSNATDMVTWPTKPCVAYPERHCHLLGSTSAHIFHVQVKRTQDGVLSKPVKCRRIFTLGPPGPPRGLEVVGAQAQALELRWRLPLLPGGLPARALISVGAGAAVRNHTVCVRGQALMAFKVTGLRPGTLFNVSVSFLQNGIAGEPASVQGRTAPEGRGAPSSKPITSSTIDELPGTNTLRYENISQNSFDGPRPTEQLHYRSNVTRSRGVSGEERDGARALTDPTPLSTSPPTVRPKTTLNSTDANNQTNKQKLTDKANTSAEPNASCVTGRNRLHKRSEPFNSSWTFIVILGVVLFVLAIGSFLAGFCWGRQAAHSRDFTSRRSVYWGCGAGSGAYDAVARAAGAGRWVRSRLLLPTSFQEYEELNPARRPWGRGPVDNAAILDSNSSRSTGYSECFFRGRLPLLHSSYQLNRAFDPHEYEDVTQPPPYEVLKAENNFDQRGMQPLNPTELLQSQVASDQGPSNSTASRMTKERTF</sequence>
<feature type="region of interest" description="Disordered" evidence="1">
    <location>
        <begin position="358"/>
        <end position="479"/>
    </location>
</feature>
<feature type="domain" description="Fibronectin type-III" evidence="4">
    <location>
        <begin position="272"/>
        <end position="368"/>
    </location>
</feature>
<keyword evidence="2" id="KW-1133">Transmembrane helix</keyword>
<dbReference type="AlphaFoldDB" id="A0AAN9VV36"/>
<evidence type="ECO:0000259" key="4">
    <source>
        <dbReference type="PROSITE" id="PS50853"/>
    </source>
</evidence>
<feature type="compositionally biased region" description="Polar residues" evidence="1">
    <location>
        <begin position="448"/>
        <end position="479"/>
    </location>
</feature>
<keyword evidence="3" id="KW-0732">Signal</keyword>
<keyword evidence="2" id="KW-0472">Membrane</keyword>
<evidence type="ECO:0000256" key="3">
    <source>
        <dbReference type="SAM" id="SignalP"/>
    </source>
</evidence>
<feature type="signal peptide" evidence="3">
    <location>
        <begin position="1"/>
        <end position="18"/>
    </location>
</feature>
<evidence type="ECO:0000256" key="2">
    <source>
        <dbReference type="SAM" id="Phobius"/>
    </source>
</evidence>
<gene>
    <name evidence="5" type="ORF">R5R35_005195</name>
</gene>
<keyword evidence="6" id="KW-1185">Reference proteome</keyword>
<feature type="compositionally biased region" description="Polar residues" evidence="1">
    <location>
        <begin position="375"/>
        <end position="401"/>
    </location>
</feature>
<dbReference type="SUPFAM" id="SSF49265">
    <property type="entry name" value="Fibronectin type III"/>
    <property type="match status" value="2"/>
</dbReference>
<dbReference type="CDD" id="cd00063">
    <property type="entry name" value="FN3"/>
    <property type="match status" value="1"/>
</dbReference>
<dbReference type="InterPro" id="IPR003961">
    <property type="entry name" value="FN3_dom"/>
</dbReference>
<comment type="caution">
    <text evidence="5">The sequence shown here is derived from an EMBL/GenBank/DDBJ whole genome shotgun (WGS) entry which is preliminary data.</text>
</comment>